<name>A0A6V7IGD4_9HYME</name>
<proteinExistence type="predicted"/>
<evidence type="ECO:0000256" key="1">
    <source>
        <dbReference type="SAM" id="MobiDB-lite"/>
    </source>
</evidence>
<evidence type="ECO:0000313" key="2">
    <source>
        <dbReference type="EMBL" id="CAD1537295.1"/>
    </source>
</evidence>
<gene>
    <name evidence="2" type="ORF">BBRV_LOCUS21379</name>
</gene>
<sequence length="302" mass="33876">MDDLRGSPAGRRLSQILDPIARLTSDFGSNSAPCSPRLGMSSRNASSVAESSSAQESPRLLARHRSGCSRQPPIPPPRPQRNDSPIHSRNLTSTYVNVPCDNAHIGRRDKPYSDSVKSNIGYVELRDKAVVDKRNNYRGPVPFTFTSESSGRVEYADKRFYPANRTDEFVTYANFDNEPHSEASSPLFDSAQSTMASNVEKILSSFANNKHQQFRRGSIDRDMTYASSLSGATSVSDDQREPQRYDRPTGYSSSKSFDAGYSATVEELNWQERCLELQLELHRSRSQATRVRDMLREKVSSY</sequence>
<protein>
    <submittedName>
        <fullName evidence="2">Uncharacterized protein</fullName>
    </submittedName>
</protein>
<feature type="region of interest" description="Disordered" evidence="1">
    <location>
        <begin position="230"/>
        <end position="253"/>
    </location>
</feature>
<dbReference type="EMBL" id="CADCXW020000003">
    <property type="protein sequence ID" value="CAD1537295.1"/>
    <property type="molecule type" value="Genomic_DNA"/>
</dbReference>
<reference evidence="2" key="1">
    <citation type="submission" date="2020-07" db="EMBL/GenBank/DDBJ databases">
        <authorList>
            <person name="Ferguson B K."/>
        </authorList>
    </citation>
    <scope>NUCLEOTIDE SEQUENCE</scope>
    <source>
        <strain evidence="2">L06</strain>
    </source>
</reference>
<feature type="compositionally biased region" description="Low complexity" evidence="1">
    <location>
        <begin position="41"/>
        <end position="57"/>
    </location>
</feature>
<feature type="region of interest" description="Disordered" evidence="1">
    <location>
        <begin position="24"/>
        <end position="93"/>
    </location>
</feature>
<organism evidence="2">
    <name type="scientific">Bracon brevicornis</name>
    <dbReference type="NCBI Taxonomy" id="1563983"/>
    <lineage>
        <taxon>Eukaryota</taxon>
        <taxon>Metazoa</taxon>
        <taxon>Ecdysozoa</taxon>
        <taxon>Arthropoda</taxon>
        <taxon>Hexapoda</taxon>
        <taxon>Insecta</taxon>
        <taxon>Pterygota</taxon>
        <taxon>Neoptera</taxon>
        <taxon>Endopterygota</taxon>
        <taxon>Hymenoptera</taxon>
        <taxon>Apocrita</taxon>
        <taxon>Ichneumonoidea</taxon>
        <taxon>Braconidae</taxon>
        <taxon>Braconinae</taxon>
        <taxon>Bracon</taxon>
    </lineage>
</organism>
<feature type="compositionally biased region" description="Basic and acidic residues" evidence="1">
    <location>
        <begin position="237"/>
        <end position="247"/>
    </location>
</feature>
<dbReference type="AlphaFoldDB" id="A0A6V7IGD4"/>
<accession>A0A6V7IGD4</accession>